<organism evidence="1 2">
    <name type="scientific">Musa troglodytarum</name>
    <name type="common">fe'i banana</name>
    <dbReference type="NCBI Taxonomy" id="320322"/>
    <lineage>
        <taxon>Eukaryota</taxon>
        <taxon>Viridiplantae</taxon>
        <taxon>Streptophyta</taxon>
        <taxon>Embryophyta</taxon>
        <taxon>Tracheophyta</taxon>
        <taxon>Spermatophyta</taxon>
        <taxon>Magnoliopsida</taxon>
        <taxon>Liliopsida</taxon>
        <taxon>Zingiberales</taxon>
        <taxon>Musaceae</taxon>
        <taxon>Musa</taxon>
    </lineage>
</organism>
<dbReference type="Proteomes" id="UP001055439">
    <property type="component" value="Chromosome 10"/>
</dbReference>
<reference evidence="1" key="1">
    <citation type="submission" date="2022-05" db="EMBL/GenBank/DDBJ databases">
        <title>The Musa troglodytarum L. genome provides insights into the mechanism of non-climacteric behaviour and enrichment of carotenoids.</title>
        <authorList>
            <person name="Wang J."/>
        </authorList>
    </citation>
    <scope>NUCLEOTIDE SEQUENCE</scope>
    <source>
        <tissue evidence="1">Leaf</tissue>
    </source>
</reference>
<gene>
    <name evidence="1" type="ORF">MUK42_18602</name>
</gene>
<dbReference type="EMBL" id="CP097503">
    <property type="protein sequence ID" value="URD77358.1"/>
    <property type="molecule type" value="Genomic_DNA"/>
</dbReference>
<dbReference type="OrthoDB" id="1927254at2759"/>
<keyword evidence="2" id="KW-1185">Reference proteome</keyword>
<sequence length="144" mass="15846">MYTISACHKAILVSGKRNDTGKYMLIMLGFVVRSLIRFCRIFVNLEDGTCSSYTGKLFSCNRACCRSLRFLQISCSIAVPLGATVISPINHSMRSYATAIIAAEHLVDSVQEMAGFVCDPLTGNWTLSDDTSVNFIAFGTKRDK</sequence>
<accession>A0A9E7EK72</accession>
<protein>
    <submittedName>
        <fullName evidence="1">Zinc finger protein</fullName>
    </submittedName>
</protein>
<evidence type="ECO:0000313" key="1">
    <source>
        <dbReference type="EMBL" id="URD77358.1"/>
    </source>
</evidence>
<dbReference type="AlphaFoldDB" id="A0A9E7EK72"/>
<evidence type="ECO:0000313" key="2">
    <source>
        <dbReference type="Proteomes" id="UP001055439"/>
    </source>
</evidence>
<proteinExistence type="predicted"/>
<name>A0A9E7EK72_9LILI</name>